<dbReference type="EMBL" id="JAATIQ010000002">
    <property type="protein sequence ID" value="KAF4403978.1"/>
    <property type="molecule type" value="Genomic_DNA"/>
</dbReference>
<proteinExistence type="predicted"/>
<protein>
    <submittedName>
        <fullName evidence="1">Uncharacterized protein</fullName>
    </submittedName>
</protein>
<comment type="caution">
    <text evidence="1">The sequence shown here is derived from an EMBL/GenBank/DDBJ whole genome shotgun (WGS) entry which is preliminary data.</text>
</comment>
<evidence type="ECO:0000313" key="2">
    <source>
        <dbReference type="Proteomes" id="UP000583929"/>
    </source>
</evidence>
<keyword evidence="2" id="KW-1185">Reference proteome</keyword>
<evidence type="ECO:0000313" key="1">
    <source>
        <dbReference type="EMBL" id="KAF4403978.1"/>
    </source>
</evidence>
<organism evidence="1 2">
    <name type="scientific">Cannabis sativa</name>
    <name type="common">Hemp</name>
    <name type="synonym">Marijuana</name>
    <dbReference type="NCBI Taxonomy" id="3483"/>
    <lineage>
        <taxon>Eukaryota</taxon>
        <taxon>Viridiplantae</taxon>
        <taxon>Streptophyta</taxon>
        <taxon>Embryophyta</taxon>
        <taxon>Tracheophyta</taxon>
        <taxon>Spermatophyta</taxon>
        <taxon>Magnoliopsida</taxon>
        <taxon>eudicotyledons</taxon>
        <taxon>Gunneridae</taxon>
        <taxon>Pentapetalae</taxon>
        <taxon>rosids</taxon>
        <taxon>fabids</taxon>
        <taxon>Rosales</taxon>
        <taxon>Cannabaceae</taxon>
        <taxon>Cannabis</taxon>
    </lineage>
</organism>
<dbReference type="Proteomes" id="UP000583929">
    <property type="component" value="Unassembled WGS sequence"/>
</dbReference>
<accession>A0A7J6IAA8</accession>
<gene>
    <name evidence="1" type="ORF">G4B88_014434</name>
</gene>
<reference evidence="1 2" key="1">
    <citation type="journal article" date="2020" name="bioRxiv">
        <title>Sequence and annotation of 42 cannabis genomes reveals extensive copy number variation in cannabinoid synthesis and pathogen resistance genes.</title>
        <authorList>
            <person name="Mckernan K.J."/>
            <person name="Helbert Y."/>
            <person name="Kane L.T."/>
            <person name="Ebling H."/>
            <person name="Zhang L."/>
            <person name="Liu B."/>
            <person name="Eaton Z."/>
            <person name="Mclaughlin S."/>
            <person name="Kingan S."/>
            <person name="Baybayan P."/>
            <person name="Concepcion G."/>
            <person name="Jordan M."/>
            <person name="Riva A."/>
            <person name="Barbazuk W."/>
            <person name="Harkins T."/>
        </authorList>
    </citation>
    <scope>NUCLEOTIDE SEQUENCE [LARGE SCALE GENOMIC DNA]</scope>
    <source>
        <strain evidence="2">cv. Jamaican Lion 4</strain>
        <tissue evidence="1">Leaf</tissue>
    </source>
</reference>
<dbReference type="AlphaFoldDB" id="A0A7J6IAA8"/>
<name>A0A7J6IAA8_CANSA</name>
<sequence length="84" mass="9048">MVLAPTVRIQGASLDKVLLKGPEFPAEQLTNIPFWIAANEPIAMLSLKSVVGSIPREIESTSTPSSTAASRPAKYLAETHLKYP</sequence>